<name>A0A6A5KQL5_9PLEO</name>
<proteinExistence type="predicted"/>
<evidence type="ECO:0000313" key="2">
    <source>
        <dbReference type="EMBL" id="KAF1837376.1"/>
    </source>
</evidence>
<protein>
    <submittedName>
        <fullName evidence="2">Uncharacterized protein</fullName>
    </submittedName>
</protein>
<reference evidence="2" key="1">
    <citation type="submission" date="2020-01" db="EMBL/GenBank/DDBJ databases">
        <authorList>
            <consortium name="DOE Joint Genome Institute"/>
            <person name="Haridas S."/>
            <person name="Albert R."/>
            <person name="Binder M."/>
            <person name="Bloem J."/>
            <person name="Labutti K."/>
            <person name="Salamov A."/>
            <person name="Andreopoulos B."/>
            <person name="Baker S.E."/>
            <person name="Barry K."/>
            <person name="Bills G."/>
            <person name="Bluhm B.H."/>
            <person name="Cannon C."/>
            <person name="Castanera R."/>
            <person name="Culley D.E."/>
            <person name="Daum C."/>
            <person name="Ezra D."/>
            <person name="Gonzalez J.B."/>
            <person name="Henrissat B."/>
            <person name="Kuo A."/>
            <person name="Liang C."/>
            <person name="Lipzen A."/>
            <person name="Lutzoni F."/>
            <person name="Magnuson J."/>
            <person name="Mondo S."/>
            <person name="Nolan M."/>
            <person name="Ohm R."/>
            <person name="Pangilinan J."/>
            <person name="Park H.-J."/>
            <person name="Ramirez L."/>
            <person name="Alfaro M."/>
            <person name="Sun H."/>
            <person name="Tritt A."/>
            <person name="Yoshinaga Y."/>
            <person name="Zwiers L.-H."/>
            <person name="Turgeon B.G."/>
            <person name="Goodwin S.B."/>
            <person name="Spatafora J.W."/>
            <person name="Crous P.W."/>
            <person name="Grigoriev I.V."/>
        </authorList>
    </citation>
    <scope>NUCLEOTIDE SEQUENCE</scope>
    <source>
        <strain evidence="2">P77</strain>
    </source>
</reference>
<dbReference type="Proteomes" id="UP000800040">
    <property type="component" value="Unassembled WGS sequence"/>
</dbReference>
<dbReference type="AlphaFoldDB" id="A0A6A5KQL5"/>
<feature type="compositionally biased region" description="Basic and acidic residues" evidence="1">
    <location>
        <begin position="55"/>
        <end position="68"/>
    </location>
</feature>
<feature type="compositionally biased region" description="Polar residues" evidence="1">
    <location>
        <begin position="12"/>
        <end position="22"/>
    </location>
</feature>
<feature type="region of interest" description="Disordered" evidence="1">
    <location>
        <begin position="55"/>
        <end position="86"/>
    </location>
</feature>
<gene>
    <name evidence="2" type="ORF">BDW02DRAFT_566034</name>
</gene>
<organism evidence="2 3">
    <name type="scientific">Decorospora gaudefroyi</name>
    <dbReference type="NCBI Taxonomy" id="184978"/>
    <lineage>
        <taxon>Eukaryota</taxon>
        <taxon>Fungi</taxon>
        <taxon>Dikarya</taxon>
        <taxon>Ascomycota</taxon>
        <taxon>Pezizomycotina</taxon>
        <taxon>Dothideomycetes</taxon>
        <taxon>Pleosporomycetidae</taxon>
        <taxon>Pleosporales</taxon>
        <taxon>Pleosporineae</taxon>
        <taxon>Pleosporaceae</taxon>
        <taxon>Decorospora</taxon>
    </lineage>
</organism>
<keyword evidence="3" id="KW-1185">Reference proteome</keyword>
<sequence>MEQPSPPKNANMIPTATSGSRSKLLSKNIKEFLGKPALAHPQKALTVQLWNAEHASDGNADQKEHVAGEGRAAGVATDRNAGGEGR</sequence>
<accession>A0A6A5KQL5</accession>
<evidence type="ECO:0000313" key="3">
    <source>
        <dbReference type="Proteomes" id="UP000800040"/>
    </source>
</evidence>
<dbReference type="OrthoDB" id="2400485at2759"/>
<evidence type="ECO:0000256" key="1">
    <source>
        <dbReference type="SAM" id="MobiDB-lite"/>
    </source>
</evidence>
<dbReference type="EMBL" id="ML975262">
    <property type="protein sequence ID" value="KAF1837376.1"/>
    <property type="molecule type" value="Genomic_DNA"/>
</dbReference>
<feature type="region of interest" description="Disordered" evidence="1">
    <location>
        <begin position="1"/>
        <end position="22"/>
    </location>
</feature>